<evidence type="ECO:0000313" key="6">
    <source>
        <dbReference type="Proteomes" id="UP000015453"/>
    </source>
</evidence>
<comment type="similarity">
    <text evidence="1">Belongs to the protein kinase superfamily. CK1 Ser/Thr protein kinase family. Casein kinase I subfamily.</text>
</comment>
<dbReference type="GO" id="GO:0005524">
    <property type="term" value="F:ATP binding"/>
    <property type="evidence" value="ECO:0007669"/>
    <property type="project" value="UniProtKB-UniRule"/>
</dbReference>
<protein>
    <recommendedName>
        <fullName evidence="4">Protein kinase domain-containing protein</fullName>
    </recommendedName>
</protein>
<gene>
    <name evidence="5" type="ORF">M569_05041</name>
</gene>
<feature type="binding site" evidence="2">
    <location>
        <position position="230"/>
    </location>
    <ligand>
        <name>ATP</name>
        <dbReference type="ChEBI" id="CHEBI:30616"/>
    </ligand>
</feature>
<dbReference type="PANTHER" id="PTHR11909">
    <property type="entry name" value="CASEIN KINASE-RELATED"/>
    <property type="match status" value="1"/>
</dbReference>
<proteinExistence type="inferred from homology"/>
<keyword evidence="2" id="KW-0547">Nucleotide-binding</keyword>
<dbReference type="AlphaFoldDB" id="S8CR59"/>
<dbReference type="OrthoDB" id="1732347at2759"/>
<dbReference type="InterPro" id="IPR011009">
    <property type="entry name" value="Kinase-like_dom_sf"/>
</dbReference>
<dbReference type="Gene3D" id="3.30.200.20">
    <property type="entry name" value="Phosphorylase Kinase, domain 1"/>
    <property type="match status" value="1"/>
</dbReference>
<dbReference type="Proteomes" id="UP000015453">
    <property type="component" value="Unassembled WGS sequence"/>
</dbReference>
<dbReference type="GO" id="GO:0004672">
    <property type="term" value="F:protein kinase activity"/>
    <property type="evidence" value="ECO:0007669"/>
    <property type="project" value="InterPro"/>
</dbReference>
<dbReference type="InterPro" id="IPR050235">
    <property type="entry name" value="CK1_Ser-Thr_kinase"/>
</dbReference>
<name>S8CR59_9LAMI</name>
<evidence type="ECO:0000256" key="3">
    <source>
        <dbReference type="SAM" id="MobiDB-lite"/>
    </source>
</evidence>
<feature type="compositionally biased region" description="Basic residues" evidence="3">
    <location>
        <begin position="95"/>
        <end position="105"/>
    </location>
</feature>
<reference evidence="5 6" key="1">
    <citation type="journal article" date="2013" name="BMC Genomics">
        <title>The miniature genome of a carnivorous plant Genlisea aurea contains a low number of genes and short non-coding sequences.</title>
        <authorList>
            <person name="Leushkin E.V."/>
            <person name="Sutormin R.A."/>
            <person name="Nabieva E.R."/>
            <person name="Penin A.A."/>
            <person name="Kondrashov A.S."/>
            <person name="Logacheva M.D."/>
        </authorList>
    </citation>
    <scope>NUCLEOTIDE SEQUENCE [LARGE SCALE GENOMIC DNA]</scope>
</reference>
<keyword evidence="6" id="KW-1185">Reference proteome</keyword>
<evidence type="ECO:0000259" key="4">
    <source>
        <dbReference type="PROSITE" id="PS50011"/>
    </source>
</evidence>
<dbReference type="EMBL" id="AUSU01001999">
    <property type="protein sequence ID" value="EPS69724.1"/>
    <property type="molecule type" value="Genomic_DNA"/>
</dbReference>
<evidence type="ECO:0000256" key="1">
    <source>
        <dbReference type="ARBA" id="ARBA00005926"/>
    </source>
</evidence>
<keyword evidence="2" id="KW-0067">ATP-binding</keyword>
<feature type="domain" description="Protein kinase" evidence="4">
    <location>
        <begin position="191"/>
        <end position="307"/>
    </location>
</feature>
<evidence type="ECO:0000313" key="5">
    <source>
        <dbReference type="EMBL" id="EPS69724.1"/>
    </source>
</evidence>
<dbReference type="InterPro" id="IPR017441">
    <property type="entry name" value="Protein_kinase_ATP_BS"/>
</dbReference>
<feature type="region of interest" description="Disordered" evidence="3">
    <location>
        <begin position="88"/>
        <end position="110"/>
    </location>
</feature>
<sequence length="307" mass="33667">MSVKTKIGKRQRKLRSHGWLLAMAIVDHPARDPRSPIPKIRVFLGLIVQSIDNAETLGIRFRFDGMPQLRSGVRRGRLLPAAAVPTDAKTLPQKRTGRTPGRKRNGTAAGAGIKGDNILAAGVGGDRGNDGGALGVTAGLKVEGDIIDRKKEVIEEKKMDECGSGKAAVAEDEANAHPLPERVRVGGSPTYQIDRKLGKGGFGQVYVGRRINPTNPNERTGPGAVEVALKFEHQSSKGCNYKPPYEWQVYTSLGSSHGIPRVHFKGRQNDFYVMVMDMLGPSLWDVWNNNSNTLVNRCFHRRVMCRI</sequence>
<accession>S8CR59</accession>
<dbReference type="SUPFAM" id="SSF56112">
    <property type="entry name" value="Protein kinase-like (PK-like)"/>
    <property type="match status" value="1"/>
</dbReference>
<dbReference type="PROSITE" id="PS00107">
    <property type="entry name" value="PROTEIN_KINASE_ATP"/>
    <property type="match status" value="1"/>
</dbReference>
<evidence type="ECO:0000256" key="2">
    <source>
        <dbReference type="PROSITE-ProRule" id="PRU10141"/>
    </source>
</evidence>
<dbReference type="InterPro" id="IPR000719">
    <property type="entry name" value="Prot_kinase_dom"/>
</dbReference>
<dbReference type="PROSITE" id="PS50011">
    <property type="entry name" value="PROTEIN_KINASE_DOM"/>
    <property type="match status" value="1"/>
</dbReference>
<comment type="caution">
    <text evidence="5">The sequence shown here is derived from an EMBL/GenBank/DDBJ whole genome shotgun (WGS) entry which is preliminary data.</text>
</comment>
<organism evidence="5 6">
    <name type="scientific">Genlisea aurea</name>
    <dbReference type="NCBI Taxonomy" id="192259"/>
    <lineage>
        <taxon>Eukaryota</taxon>
        <taxon>Viridiplantae</taxon>
        <taxon>Streptophyta</taxon>
        <taxon>Embryophyta</taxon>
        <taxon>Tracheophyta</taxon>
        <taxon>Spermatophyta</taxon>
        <taxon>Magnoliopsida</taxon>
        <taxon>eudicotyledons</taxon>
        <taxon>Gunneridae</taxon>
        <taxon>Pentapetalae</taxon>
        <taxon>asterids</taxon>
        <taxon>lamiids</taxon>
        <taxon>Lamiales</taxon>
        <taxon>Lentibulariaceae</taxon>
        <taxon>Genlisea</taxon>
    </lineage>
</organism>